<dbReference type="Pfam" id="PF25944">
    <property type="entry name" value="Beta-barrel_RND"/>
    <property type="match status" value="1"/>
</dbReference>
<dbReference type="SUPFAM" id="SSF111369">
    <property type="entry name" value="HlyD-like secretion proteins"/>
    <property type="match status" value="1"/>
</dbReference>
<dbReference type="InterPro" id="IPR058626">
    <property type="entry name" value="MdtA-like_b-barrel"/>
</dbReference>
<dbReference type="Proteomes" id="UP001604002">
    <property type="component" value="Unassembled WGS sequence"/>
</dbReference>
<reference evidence="8 9" key="1">
    <citation type="submission" date="2024-02" db="EMBL/GenBank/DDBJ databases">
        <title>Expansion and revision of Xanthobacter and proposal of Roseixanthobacter gen. nov.</title>
        <authorList>
            <person name="Soltysiak M.P.M."/>
            <person name="Jalihal A."/>
            <person name="Ory A."/>
            <person name="Chrisophersen C."/>
            <person name="Lee A.D."/>
            <person name="Boulton J."/>
            <person name="Springer M."/>
        </authorList>
    </citation>
    <scope>NUCLEOTIDE SEQUENCE [LARGE SCALE GENOMIC DNA]</scope>
    <source>
        <strain evidence="8 9">23A</strain>
    </source>
</reference>
<feature type="signal peptide" evidence="3">
    <location>
        <begin position="1"/>
        <end position="25"/>
    </location>
</feature>
<feature type="domain" description="Multidrug resistance protein MdtA-like beta-barrel" evidence="6">
    <location>
        <begin position="206"/>
        <end position="291"/>
    </location>
</feature>
<dbReference type="PANTHER" id="PTHR30158:SF3">
    <property type="entry name" value="MULTIDRUG EFFLUX PUMP SUBUNIT ACRA-RELATED"/>
    <property type="match status" value="1"/>
</dbReference>
<proteinExistence type="inferred from homology"/>
<evidence type="ECO:0000259" key="7">
    <source>
        <dbReference type="Pfam" id="PF25989"/>
    </source>
</evidence>
<dbReference type="RefSeq" id="WP_393990661.1">
    <property type="nucleotide sequence ID" value="NZ_JBAFVH010000001.1"/>
</dbReference>
<feature type="domain" description="Multidrug resistance protein MdtA-like barrel-sandwich hybrid" evidence="5">
    <location>
        <begin position="61"/>
        <end position="191"/>
    </location>
</feature>
<comment type="caution">
    <text evidence="8">The sequence shown here is derived from an EMBL/GenBank/DDBJ whole genome shotgun (WGS) entry which is preliminary data.</text>
</comment>
<dbReference type="InterPro" id="IPR058625">
    <property type="entry name" value="MdtA-like_BSH"/>
</dbReference>
<dbReference type="Pfam" id="PF25876">
    <property type="entry name" value="HH_MFP_RND"/>
    <property type="match status" value="1"/>
</dbReference>
<dbReference type="NCBIfam" id="TIGR01730">
    <property type="entry name" value="RND_mfp"/>
    <property type="match status" value="1"/>
</dbReference>
<evidence type="ECO:0000313" key="9">
    <source>
        <dbReference type="Proteomes" id="UP001604002"/>
    </source>
</evidence>
<evidence type="ECO:0000259" key="5">
    <source>
        <dbReference type="Pfam" id="PF25917"/>
    </source>
</evidence>
<feature type="domain" description="YknX-like C-terminal permuted SH3-like" evidence="7">
    <location>
        <begin position="297"/>
        <end position="363"/>
    </location>
</feature>
<evidence type="ECO:0000259" key="6">
    <source>
        <dbReference type="Pfam" id="PF25944"/>
    </source>
</evidence>
<dbReference type="InterPro" id="IPR006143">
    <property type="entry name" value="RND_pump_MFP"/>
</dbReference>
<evidence type="ECO:0000256" key="2">
    <source>
        <dbReference type="SAM" id="Coils"/>
    </source>
</evidence>
<keyword evidence="2" id="KW-0175">Coiled coil</keyword>
<organism evidence="8 9">
    <name type="scientific">Xanthobacter oligotrophicus</name>
    <dbReference type="NCBI Taxonomy" id="2607286"/>
    <lineage>
        <taxon>Bacteria</taxon>
        <taxon>Pseudomonadati</taxon>
        <taxon>Pseudomonadota</taxon>
        <taxon>Alphaproteobacteria</taxon>
        <taxon>Hyphomicrobiales</taxon>
        <taxon>Xanthobacteraceae</taxon>
        <taxon>Xanthobacter</taxon>
    </lineage>
</organism>
<dbReference type="EMBL" id="JBAFVH010000001">
    <property type="protein sequence ID" value="MFG1370550.1"/>
    <property type="molecule type" value="Genomic_DNA"/>
</dbReference>
<evidence type="ECO:0000313" key="8">
    <source>
        <dbReference type="EMBL" id="MFG1370550.1"/>
    </source>
</evidence>
<evidence type="ECO:0000259" key="4">
    <source>
        <dbReference type="Pfam" id="PF25876"/>
    </source>
</evidence>
<dbReference type="PANTHER" id="PTHR30158">
    <property type="entry name" value="ACRA/E-RELATED COMPONENT OF DRUG EFFLUX TRANSPORTER"/>
    <property type="match status" value="1"/>
</dbReference>
<name>A0ABW6ZR26_9HYPH</name>
<dbReference type="Gene3D" id="1.10.287.470">
    <property type="entry name" value="Helix hairpin bin"/>
    <property type="match status" value="1"/>
</dbReference>
<sequence length="373" mass="39297">MSRARAVRIASLLLLGLLAPSVARAQGDVPAGGIPVGVVAAQLKPISDAMEFVGRVEAPERVEIRARVKGMLEAVLFKEGETVKEGAPLYRIEKPLFQADVQQAEGDVERAKAALSLAKIQRERAEELVAKNAGTVVARDQAVANEESSTGALLSAEAALNTTKINLGYTDIVSPITGRIGRSAVTRGHIVGPDSGVLATVVSQDPMYVTFPVSQRDYLEAQKDEGKVDLSNVEVRIKFADGGVYGEVGRVNFVDVSVNRTTDTMILRADVPNPAGKLVDGQLVRVELKAGTPEERVVIPQAALIADQAGVYVFVVENGKAVVRRVKTGGTQGPNIIVTDGVKAGEPVIVEGFESLKPGVAVRATPTAIGLKG</sequence>
<dbReference type="Gene3D" id="2.40.420.20">
    <property type="match status" value="1"/>
</dbReference>
<dbReference type="Gene3D" id="2.40.30.170">
    <property type="match status" value="1"/>
</dbReference>
<keyword evidence="3" id="KW-0732">Signal</keyword>
<protein>
    <submittedName>
        <fullName evidence="8">Efflux RND transporter periplasmic adaptor subunit</fullName>
    </submittedName>
</protein>
<dbReference type="Gene3D" id="2.40.50.100">
    <property type="match status" value="1"/>
</dbReference>
<feature type="coiled-coil region" evidence="2">
    <location>
        <begin position="101"/>
        <end position="128"/>
    </location>
</feature>
<accession>A0ABW6ZR26</accession>
<comment type="similarity">
    <text evidence="1">Belongs to the membrane fusion protein (MFP) (TC 8.A.1) family.</text>
</comment>
<keyword evidence="9" id="KW-1185">Reference proteome</keyword>
<evidence type="ECO:0000256" key="3">
    <source>
        <dbReference type="SAM" id="SignalP"/>
    </source>
</evidence>
<feature type="domain" description="Multidrug resistance protein MdtA-like alpha-helical hairpin" evidence="4">
    <location>
        <begin position="101"/>
        <end position="170"/>
    </location>
</feature>
<dbReference type="Pfam" id="PF25989">
    <property type="entry name" value="YknX_C"/>
    <property type="match status" value="1"/>
</dbReference>
<dbReference type="InterPro" id="IPR058637">
    <property type="entry name" value="YknX-like_C"/>
</dbReference>
<feature type="chain" id="PRO_5047542590" evidence="3">
    <location>
        <begin position="26"/>
        <end position="373"/>
    </location>
</feature>
<dbReference type="InterPro" id="IPR058624">
    <property type="entry name" value="MdtA-like_HH"/>
</dbReference>
<dbReference type="Pfam" id="PF25917">
    <property type="entry name" value="BSH_RND"/>
    <property type="match status" value="1"/>
</dbReference>
<evidence type="ECO:0000256" key="1">
    <source>
        <dbReference type="ARBA" id="ARBA00009477"/>
    </source>
</evidence>
<gene>
    <name evidence="8" type="ORF">V5F32_00070</name>
</gene>